<dbReference type="RefSeq" id="WP_185719418.1">
    <property type="nucleotide sequence ID" value="NZ_BAAAWI010000001.1"/>
</dbReference>
<dbReference type="PANTHER" id="PTHR34473:SF2">
    <property type="entry name" value="UPF0699 TRANSMEMBRANE PROTEIN YDBT"/>
    <property type="match status" value="1"/>
</dbReference>
<feature type="transmembrane region" description="Helical" evidence="1">
    <location>
        <begin position="54"/>
        <end position="72"/>
    </location>
</feature>
<keyword evidence="1" id="KW-0472">Membrane</keyword>
<evidence type="ECO:0000259" key="2">
    <source>
        <dbReference type="Pfam" id="PF03703"/>
    </source>
</evidence>
<feature type="transmembrane region" description="Helical" evidence="1">
    <location>
        <begin position="26"/>
        <end position="48"/>
    </location>
</feature>
<feature type="domain" description="YdbS-like PH" evidence="2">
    <location>
        <begin position="74"/>
        <end position="154"/>
    </location>
</feature>
<dbReference type="InterPro" id="IPR005182">
    <property type="entry name" value="YdbS-like_PH"/>
</dbReference>
<dbReference type="AlphaFoldDB" id="A0A7G7MIH8"/>
<keyword evidence="1" id="KW-1133">Transmembrane helix</keyword>
<dbReference type="InterPro" id="IPR014529">
    <property type="entry name" value="UCP026631"/>
</dbReference>
<accession>A0A7G7MIH8</accession>
<protein>
    <submittedName>
        <fullName evidence="3">PH domain-containing protein</fullName>
    </submittedName>
</protein>
<name>A0A7G7MIH8_9PSEU</name>
<gene>
    <name evidence="3" type="ORF">H6H00_00390</name>
</gene>
<reference evidence="3 4" key="1">
    <citation type="submission" date="2020-08" db="EMBL/GenBank/DDBJ databases">
        <authorList>
            <person name="Mo P."/>
        </authorList>
    </citation>
    <scope>NUCLEOTIDE SEQUENCE [LARGE SCALE GENOMIC DNA]</scope>
    <source>
        <strain evidence="3 4">CGMCC 4.1532</strain>
    </source>
</reference>
<organism evidence="3 4">
    <name type="scientific">Pseudonocardia petroleophila</name>
    <dbReference type="NCBI Taxonomy" id="37331"/>
    <lineage>
        <taxon>Bacteria</taxon>
        <taxon>Bacillati</taxon>
        <taxon>Actinomycetota</taxon>
        <taxon>Actinomycetes</taxon>
        <taxon>Pseudonocardiales</taxon>
        <taxon>Pseudonocardiaceae</taxon>
        <taxon>Pseudonocardia</taxon>
    </lineage>
</organism>
<dbReference type="KEGG" id="ppel:H6H00_00390"/>
<sequence length="505" mass="54014">MTAVDRVLDDRVPGEQPWRRLDPRMLVVGPLGSLARLVPLVLILLVTGGTGDPVRLWIAAVAAGVVVLAGIVRWRTTKYRITPDRVELHTGWLRRQRRSVPRDRIRTVDLTARLLHRAFGLSVVQVGAASGSPLESAGLSLDAVSTAEADLLRRELLDRSGPVPRQEAPPGELLARLDWSWLRFAPLTFSSIAGIGAIGATLFNALDDLGVDPRDIGAVDDAAGRFTSAPIWLGVLVVAGVLLVLAVVGALLLYAERWYDYRLTREADGTLRVERGLLTRRSLSVAEQRLRGAEVVEPLLLRCGRGGQTRALSTGLSRDAQGGALLPPAPRAEAHRVASATLRAHPAEITGAALRRHPAAARTRRLTRTLVPTAVVCAGAFLLGPGWAGPASLLLLPLAVLLGLDRYAQLGHELTARYLVARQGSLVRTTVALQRDGVIGWTVRQSVFQRRAGVVTVEAVTAAGQGGYPVLDVAAADGVALADAAVPGMLTPFLHRTEDPRWPAS</sequence>
<evidence type="ECO:0000313" key="3">
    <source>
        <dbReference type="EMBL" id="QNG52589.1"/>
    </source>
</evidence>
<keyword evidence="4" id="KW-1185">Reference proteome</keyword>
<feature type="domain" description="YdbS-like PH" evidence="2">
    <location>
        <begin position="409"/>
        <end position="477"/>
    </location>
</feature>
<keyword evidence="1" id="KW-0812">Transmembrane</keyword>
<proteinExistence type="predicted"/>
<dbReference type="PIRSF" id="PIRSF026631">
    <property type="entry name" value="UCP026631"/>
    <property type="match status" value="1"/>
</dbReference>
<feature type="transmembrane region" description="Helical" evidence="1">
    <location>
        <begin position="231"/>
        <end position="255"/>
    </location>
</feature>
<feature type="transmembrane region" description="Helical" evidence="1">
    <location>
        <begin position="184"/>
        <end position="206"/>
    </location>
</feature>
<dbReference type="PANTHER" id="PTHR34473">
    <property type="entry name" value="UPF0699 TRANSMEMBRANE PROTEIN YDBS"/>
    <property type="match status" value="1"/>
</dbReference>
<feature type="transmembrane region" description="Helical" evidence="1">
    <location>
        <begin position="366"/>
        <end position="384"/>
    </location>
</feature>
<evidence type="ECO:0000313" key="4">
    <source>
        <dbReference type="Proteomes" id="UP000515728"/>
    </source>
</evidence>
<dbReference type="Pfam" id="PF03703">
    <property type="entry name" value="bPH_2"/>
    <property type="match status" value="2"/>
</dbReference>
<dbReference type="Proteomes" id="UP000515728">
    <property type="component" value="Chromosome"/>
</dbReference>
<dbReference type="EMBL" id="CP060131">
    <property type="protein sequence ID" value="QNG52589.1"/>
    <property type="molecule type" value="Genomic_DNA"/>
</dbReference>
<evidence type="ECO:0000256" key="1">
    <source>
        <dbReference type="SAM" id="Phobius"/>
    </source>
</evidence>